<protein>
    <submittedName>
        <fullName evidence="1">Undecaprenyl-phosphate galactose phosphotransferase</fullName>
    </submittedName>
</protein>
<gene>
    <name evidence="1" type="ORF">H480_39210</name>
</gene>
<evidence type="ECO:0000313" key="1">
    <source>
        <dbReference type="EMBL" id="EOD63011.1"/>
    </source>
</evidence>
<dbReference type="GO" id="GO:0016740">
    <property type="term" value="F:transferase activity"/>
    <property type="evidence" value="ECO:0007669"/>
    <property type="project" value="UniProtKB-KW"/>
</dbReference>
<organism evidence="1 2">
    <name type="scientific">Amycolatopsis vancoresmycina DSM 44592</name>
    <dbReference type="NCBI Taxonomy" id="1292037"/>
    <lineage>
        <taxon>Bacteria</taxon>
        <taxon>Bacillati</taxon>
        <taxon>Actinomycetota</taxon>
        <taxon>Actinomycetes</taxon>
        <taxon>Pseudonocardiales</taxon>
        <taxon>Pseudonocardiaceae</taxon>
        <taxon>Amycolatopsis</taxon>
    </lineage>
</organism>
<comment type="caution">
    <text evidence="1">The sequence shown here is derived from an EMBL/GenBank/DDBJ whole genome shotgun (WGS) entry which is preliminary data.</text>
</comment>
<evidence type="ECO:0000313" key="2">
    <source>
        <dbReference type="Proteomes" id="UP000014139"/>
    </source>
</evidence>
<reference evidence="1 2" key="1">
    <citation type="submission" date="2013-02" db="EMBL/GenBank/DDBJ databases">
        <title>Draft genome sequence of Amycolatopsis vancoresmycina strain DSM 44592T.</title>
        <authorList>
            <person name="Kumar S."/>
            <person name="Kaur N."/>
            <person name="Kaur C."/>
            <person name="Raghava G.P.S."/>
            <person name="Mayilraj S."/>
        </authorList>
    </citation>
    <scope>NUCLEOTIDE SEQUENCE [LARGE SCALE GENOMIC DNA]</scope>
    <source>
        <strain evidence="1 2">DSM 44592</strain>
    </source>
</reference>
<dbReference type="Proteomes" id="UP000014139">
    <property type="component" value="Unassembled WGS sequence"/>
</dbReference>
<proteinExistence type="predicted"/>
<sequence length="55" mass="5973">MTELRDTLVSEAVPVPRRARPGFRPRDAVRTRPLLARINAVAVLLAAVDGGEQHG</sequence>
<feature type="non-terminal residue" evidence="1">
    <location>
        <position position="55"/>
    </location>
</feature>
<dbReference type="AlphaFoldDB" id="R1HRS1"/>
<keyword evidence="1" id="KW-0808">Transferase</keyword>
<dbReference type="EMBL" id="AOUO01000670">
    <property type="protein sequence ID" value="EOD63011.1"/>
    <property type="molecule type" value="Genomic_DNA"/>
</dbReference>
<name>R1HRS1_9PSEU</name>
<accession>R1HRS1</accession>
<keyword evidence="2" id="KW-1185">Reference proteome</keyword>